<evidence type="ECO:0000256" key="1">
    <source>
        <dbReference type="ARBA" id="ARBA00008532"/>
    </source>
</evidence>
<dbReference type="GO" id="GO:0016597">
    <property type="term" value="F:amino acid binding"/>
    <property type="evidence" value="ECO:0007669"/>
    <property type="project" value="TreeGrafter"/>
</dbReference>
<evidence type="ECO:0000313" key="5">
    <source>
        <dbReference type="Proteomes" id="UP000547674"/>
    </source>
</evidence>
<name>A0A7Y2E632_UNCEI</name>
<evidence type="ECO:0000313" key="4">
    <source>
        <dbReference type="EMBL" id="NNF05831.1"/>
    </source>
</evidence>
<evidence type="ECO:0000256" key="2">
    <source>
        <dbReference type="ARBA" id="ARBA00022801"/>
    </source>
</evidence>
<gene>
    <name evidence="4" type="ORF">HKN21_03655</name>
</gene>
<dbReference type="AlphaFoldDB" id="A0A7Y2E632"/>
<dbReference type="Proteomes" id="UP000547674">
    <property type="component" value="Unassembled WGS sequence"/>
</dbReference>
<dbReference type="GO" id="GO:0045429">
    <property type="term" value="P:positive regulation of nitric oxide biosynthetic process"/>
    <property type="evidence" value="ECO:0007669"/>
    <property type="project" value="TreeGrafter"/>
</dbReference>
<evidence type="ECO:0000256" key="3">
    <source>
        <dbReference type="PIRSR" id="PIRSR633199-1"/>
    </source>
</evidence>
<dbReference type="SUPFAM" id="SSF55909">
    <property type="entry name" value="Pentein"/>
    <property type="match status" value="1"/>
</dbReference>
<reference evidence="4 5" key="1">
    <citation type="submission" date="2020-03" db="EMBL/GenBank/DDBJ databases">
        <title>Metabolic flexibility allows generalist bacteria to become dominant in a frequently disturbed ecosystem.</title>
        <authorList>
            <person name="Chen Y.-J."/>
            <person name="Leung P.M."/>
            <person name="Bay S.K."/>
            <person name="Hugenholtz P."/>
            <person name="Kessler A.J."/>
            <person name="Shelley G."/>
            <person name="Waite D.W."/>
            <person name="Cook P.L."/>
            <person name="Greening C."/>
        </authorList>
    </citation>
    <scope>NUCLEOTIDE SEQUENCE [LARGE SCALE GENOMIC DNA]</scope>
    <source>
        <strain evidence="4">SS_bin_28</strain>
    </source>
</reference>
<dbReference type="Gene3D" id="3.75.10.10">
    <property type="entry name" value="L-arginine/glycine Amidinotransferase, Chain A"/>
    <property type="match status" value="1"/>
</dbReference>
<sequence length="258" mass="27942">MRTGRKTTRAIVRTPGPNAEIGLTTASLGKPDFDKLLEQHKAYVEALQGLGVQVTELPHLPEFPDAYFVEDVAVLYQDTVIITRPGAESRRHEIDHILGALVESPEILTIDAPGTVDGGDVLIHEDTAYVGLSERTNLPGGHQLKEILRDHGLLVQMVPVGEGLHLKSSVNSVPGALLIAPDFLDHPAFLGKSKIPVHPDEVYAANAVTISDTVLFPAGFPKTARKLESLGIALQFMETSEIQKMDGGLTCLSLRFFD</sequence>
<organism evidence="4 5">
    <name type="scientific">Eiseniibacteriota bacterium</name>
    <dbReference type="NCBI Taxonomy" id="2212470"/>
    <lineage>
        <taxon>Bacteria</taxon>
        <taxon>Candidatus Eiseniibacteriota</taxon>
    </lineage>
</organism>
<dbReference type="InterPro" id="IPR033199">
    <property type="entry name" value="DDAH-like"/>
</dbReference>
<dbReference type="GO" id="GO:0016403">
    <property type="term" value="F:dimethylargininase activity"/>
    <property type="evidence" value="ECO:0007669"/>
    <property type="project" value="TreeGrafter"/>
</dbReference>
<feature type="active site" description="Nucleophile" evidence="3">
    <location>
        <position position="251"/>
    </location>
</feature>
<dbReference type="Pfam" id="PF19420">
    <property type="entry name" value="DDAH_eukar"/>
    <property type="match status" value="1"/>
</dbReference>
<accession>A0A7Y2E632</accession>
<dbReference type="PANTHER" id="PTHR12737">
    <property type="entry name" value="DIMETHYLARGININE DIMETHYLAMINOHYDROLASE"/>
    <property type="match status" value="1"/>
</dbReference>
<protein>
    <recommendedName>
        <fullName evidence="6">N(G),N(G)-dimethylarginine dimethylaminohydrolase</fullName>
    </recommendedName>
</protein>
<comment type="similarity">
    <text evidence="1">Belongs to the DDAH family.</text>
</comment>
<keyword evidence="2" id="KW-0378">Hydrolase</keyword>
<proteinExistence type="inferred from homology"/>
<dbReference type="EMBL" id="JABDJR010000139">
    <property type="protein sequence ID" value="NNF05831.1"/>
    <property type="molecule type" value="Genomic_DNA"/>
</dbReference>
<comment type="caution">
    <text evidence="4">The sequence shown here is derived from an EMBL/GenBank/DDBJ whole genome shotgun (WGS) entry which is preliminary data.</text>
</comment>
<feature type="active site" description="Proton donor" evidence="3">
    <location>
        <position position="165"/>
    </location>
</feature>
<evidence type="ECO:0008006" key="6">
    <source>
        <dbReference type="Google" id="ProtNLM"/>
    </source>
</evidence>
<dbReference type="PANTHER" id="PTHR12737:SF9">
    <property type="entry name" value="DIMETHYLARGININASE"/>
    <property type="match status" value="1"/>
</dbReference>
<dbReference type="GO" id="GO:0000052">
    <property type="term" value="P:citrulline metabolic process"/>
    <property type="evidence" value="ECO:0007669"/>
    <property type="project" value="TreeGrafter"/>
</dbReference>
<dbReference type="GO" id="GO:0006525">
    <property type="term" value="P:arginine metabolic process"/>
    <property type="evidence" value="ECO:0007669"/>
    <property type="project" value="TreeGrafter"/>
</dbReference>